<comment type="similarity">
    <text evidence="2">Belongs to the EMC6 family.</text>
</comment>
<keyword evidence="4 8" id="KW-0812">Transmembrane</keyword>
<evidence type="ECO:0000256" key="8">
    <source>
        <dbReference type="SAM" id="Phobius"/>
    </source>
</evidence>
<dbReference type="Proteomes" id="UP000789508">
    <property type="component" value="Unassembled WGS sequence"/>
</dbReference>
<dbReference type="AlphaFoldDB" id="A0A9N8V7T5"/>
<keyword evidence="7 8" id="KW-0472">Membrane</keyword>
<evidence type="ECO:0000256" key="3">
    <source>
        <dbReference type="ARBA" id="ARBA00020827"/>
    </source>
</evidence>
<evidence type="ECO:0000256" key="2">
    <source>
        <dbReference type="ARBA" id="ARBA00009436"/>
    </source>
</evidence>
<sequence>MSRTAQQTPATIASLYVAENIAHNIKTITFIRSSLSAITGSAAGVLGLTGYSGFLFYAVTSLFMSLLIWTVKTKAKPALYFKSESDVWTEGVFGGMFSYVLFWTLLYGIVHVYD</sequence>
<keyword evidence="6 8" id="KW-1133">Transmembrane helix</keyword>
<evidence type="ECO:0000256" key="7">
    <source>
        <dbReference type="ARBA" id="ARBA00023136"/>
    </source>
</evidence>
<feature type="transmembrane region" description="Helical" evidence="8">
    <location>
        <begin position="54"/>
        <end position="71"/>
    </location>
</feature>
<name>A0A9N8V7T5_9GLOM</name>
<comment type="subcellular location">
    <subcellularLocation>
        <location evidence="1">Endoplasmic reticulum membrane</location>
        <topology evidence="1">Multi-pass membrane protein</topology>
    </subcellularLocation>
</comment>
<protein>
    <recommendedName>
        <fullName evidence="3">ER membrane protein complex subunit 6</fullName>
    </recommendedName>
</protein>
<dbReference type="PANTHER" id="PTHR20994">
    <property type="entry name" value="ER MEMBRANE PROTEIN COMPLEX SUBUNIT 6"/>
    <property type="match status" value="1"/>
</dbReference>
<evidence type="ECO:0000256" key="4">
    <source>
        <dbReference type="ARBA" id="ARBA00022692"/>
    </source>
</evidence>
<evidence type="ECO:0000256" key="6">
    <source>
        <dbReference type="ARBA" id="ARBA00022989"/>
    </source>
</evidence>
<feature type="transmembrane region" description="Helical" evidence="8">
    <location>
        <begin position="92"/>
        <end position="113"/>
    </location>
</feature>
<dbReference type="GO" id="GO:0072546">
    <property type="term" value="C:EMC complex"/>
    <property type="evidence" value="ECO:0007669"/>
    <property type="project" value="InterPro"/>
</dbReference>
<dbReference type="GO" id="GO:0034975">
    <property type="term" value="P:protein folding in endoplasmic reticulum"/>
    <property type="evidence" value="ECO:0007669"/>
    <property type="project" value="TreeGrafter"/>
</dbReference>
<reference evidence="9" key="1">
    <citation type="submission" date="2021-06" db="EMBL/GenBank/DDBJ databases">
        <authorList>
            <person name="Kallberg Y."/>
            <person name="Tangrot J."/>
            <person name="Rosling A."/>
        </authorList>
    </citation>
    <scope>NUCLEOTIDE SEQUENCE</scope>
    <source>
        <strain evidence="9">FL130A</strain>
    </source>
</reference>
<evidence type="ECO:0000313" key="10">
    <source>
        <dbReference type="Proteomes" id="UP000789508"/>
    </source>
</evidence>
<dbReference type="InterPro" id="IPR029008">
    <property type="entry name" value="EMC6-like"/>
</dbReference>
<dbReference type="GO" id="GO:0000045">
    <property type="term" value="P:autophagosome assembly"/>
    <property type="evidence" value="ECO:0007669"/>
    <property type="project" value="TreeGrafter"/>
</dbReference>
<accession>A0A9N8V7T5</accession>
<dbReference type="OrthoDB" id="16510at2759"/>
<keyword evidence="10" id="KW-1185">Reference proteome</keyword>
<keyword evidence="5" id="KW-0256">Endoplasmic reticulum</keyword>
<gene>
    <name evidence="9" type="ORF">ALEPTO_LOCUS335</name>
</gene>
<dbReference type="InterPro" id="IPR008504">
    <property type="entry name" value="Emc6"/>
</dbReference>
<evidence type="ECO:0000313" key="9">
    <source>
        <dbReference type="EMBL" id="CAG8441353.1"/>
    </source>
</evidence>
<dbReference type="PANTHER" id="PTHR20994:SF0">
    <property type="entry name" value="ER MEMBRANE PROTEIN COMPLEX SUBUNIT 6"/>
    <property type="match status" value="1"/>
</dbReference>
<proteinExistence type="inferred from homology"/>
<dbReference type="Pfam" id="PF07019">
    <property type="entry name" value="EMC6"/>
    <property type="match status" value="1"/>
</dbReference>
<organism evidence="9 10">
    <name type="scientific">Ambispora leptoticha</name>
    <dbReference type="NCBI Taxonomy" id="144679"/>
    <lineage>
        <taxon>Eukaryota</taxon>
        <taxon>Fungi</taxon>
        <taxon>Fungi incertae sedis</taxon>
        <taxon>Mucoromycota</taxon>
        <taxon>Glomeromycotina</taxon>
        <taxon>Glomeromycetes</taxon>
        <taxon>Archaeosporales</taxon>
        <taxon>Ambisporaceae</taxon>
        <taxon>Ambispora</taxon>
    </lineage>
</organism>
<evidence type="ECO:0000256" key="1">
    <source>
        <dbReference type="ARBA" id="ARBA00004477"/>
    </source>
</evidence>
<dbReference type="EMBL" id="CAJVPS010000019">
    <property type="protein sequence ID" value="CAG8441353.1"/>
    <property type="molecule type" value="Genomic_DNA"/>
</dbReference>
<evidence type="ECO:0000256" key="5">
    <source>
        <dbReference type="ARBA" id="ARBA00022824"/>
    </source>
</evidence>
<comment type="caution">
    <text evidence="9">The sequence shown here is derived from an EMBL/GenBank/DDBJ whole genome shotgun (WGS) entry which is preliminary data.</text>
</comment>